<reference evidence="2" key="1">
    <citation type="journal article" date="2019" name="Int. J. Syst. Evol. Microbiol.">
        <title>The Global Catalogue of Microorganisms (GCM) 10K type strain sequencing project: providing services to taxonomists for standard genome sequencing and annotation.</title>
        <authorList>
            <consortium name="The Broad Institute Genomics Platform"/>
            <consortium name="The Broad Institute Genome Sequencing Center for Infectious Disease"/>
            <person name="Wu L."/>
            <person name="Ma J."/>
        </authorList>
    </citation>
    <scope>NUCLEOTIDE SEQUENCE [LARGE SCALE GENOMIC DNA]</scope>
    <source>
        <strain evidence="2">TISTR 1511</strain>
    </source>
</reference>
<evidence type="ECO:0000313" key="1">
    <source>
        <dbReference type="EMBL" id="MFD2674953.1"/>
    </source>
</evidence>
<organism evidence="1 2">
    <name type="scientific">Gulosibacter bifidus</name>
    <dbReference type="NCBI Taxonomy" id="272239"/>
    <lineage>
        <taxon>Bacteria</taxon>
        <taxon>Bacillati</taxon>
        <taxon>Actinomycetota</taxon>
        <taxon>Actinomycetes</taxon>
        <taxon>Micrococcales</taxon>
        <taxon>Microbacteriaceae</taxon>
        <taxon>Gulosibacter</taxon>
    </lineage>
</organism>
<dbReference type="EMBL" id="JBHUNF010000004">
    <property type="protein sequence ID" value="MFD2674953.1"/>
    <property type="molecule type" value="Genomic_DNA"/>
</dbReference>
<name>A0ABW5RIS1_9MICO</name>
<protein>
    <submittedName>
        <fullName evidence="1">Uncharacterized protein</fullName>
    </submittedName>
</protein>
<dbReference type="RefSeq" id="WP_159421447.1">
    <property type="nucleotide sequence ID" value="NZ_JBHUNF010000004.1"/>
</dbReference>
<sequence>MTTTGISEAIRAAMLASPYVGEVATIAVDETEATVAVRFSVCNVREVFAMPPLMAELRSSIRRAHPTAKQIFLEPDFTERRAEPLSTEAIVIRGWD</sequence>
<dbReference type="Proteomes" id="UP001597453">
    <property type="component" value="Unassembled WGS sequence"/>
</dbReference>
<accession>A0ABW5RIS1</accession>
<comment type="caution">
    <text evidence="1">The sequence shown here is derived from an EMBL/GenBank/DDBJ whole genome shotgun (WGS) entry which is preliminary data.</text>
</comment>
<proteinExistence type="predicted"/>
<gene>
    <name evidence="1" type="ORF">ACFSUQ_06550</name>
</gene>
<keyword evidence="2" id="KW-1185">Reference proteome</keyword>
<evidence type="ECO:0000313" key="2">
    <source>
        <dbReference type="Proteomes" id="UP001597453"/>
    </source>
</evidence>